<evidence type="ECO:0000313" key="3">
    <source>
        <dbReference type="Proteomes" id="UP000054565"/>
    </source>
</evidence>
<dbReference type="EMBL" id="DS028097">
    <property type="protein sequence ID" value="KMP07248.1"/>
    <property type="molecule type" value="Genomic_DNA"/>
</dbReference>
<feature type="compositionally biased region" description="Polar residues" evidence="1">
    <location>
        <begin position="99"/>
        <end position="110"/>
    </location>
</feature>
<sequence length="171" mass="19078">MPGSLDYLSTLLPRPLFCAGSMIPQRYKALKQLGIITPKTVEDVSGSKGSQMWRWISRIYNSPERHRVARRPLVGPKAVPPSWFHGALLAPHDALASPTTTLSEYSQGTQSHREKKSETTYPGLQQSTEMLRTSRQITFAGLEIAPYQSRNITAITVETNQTRGALRLQKS</sequence>
<evidence type="ECO:0000256" key="1">
    <source>
        <dbReference type="SAM" id="MobiDB-lite"/>
    </source>
</evidence>
<feature type="region of interest" description="Disordered" evidence="1">
    <location>
        <begin position="99"/>
        <end position="122"/>
    </location>
</feature>
<name>A0A0J6YJY4_COCIT</name>
<protein>
    <submittedName>
        <fullName evidence="2">Uncharacterized protein</fullName>
    </submittedName>
</protein>
<dbReference type="Proteomes" id="UP000054565">
    <property type="component" value="Unassembled WGS sequence"/>
</dbReference>
<organism evidence="2 3">
    <name type="scientific">Coccidioides immitis RMSCC 2394</name>
    <dbReference type="NCBI Taxonomy" id="404692"/>
    <lineage>
        <taxon>Eukaryota</taxon>
        <taxon>Fungi</taxon>
        <taxon>Dikarya</taxon>
        <taxon>Ascomycota</taxon>
        <taxon>Pezizomycotina</taxon>
        <taxon>Eurotiomycetes</taxon>
        <taxon>Eurotiomycetidae</taxon>
        <taxon>Onygenales</taxon>
        <taxon>Onygenaceae</taxon>
        <taxon>Coccidioides</taxon>
    </lineage>
</organism>
<evidence type="ECO:0000313" key="2">
    <source>
        <dbReference type="EMBL" id="KMP07248.1"/>
    </source>
</evidence>
<gene>
    <name evidence="2" type="ORF">CIRG_06929</name>
</gene>
<reference evidence="3" key="1">
    <citation type="journal article" date="2010" name="Genome Res.">
        <title>Population genomic sequencing of Coccidioides fungi reveals recent hybridization and transposon control.</title>
        <authorList>
            <person name="Neafsey D.E."/>
            <person name="Barker B.M."/>
            <person name="Sharpton T.J."/>
            <person name="Stajich J.E."/>
            <person name="Park D.J."/>
            <person name="Whiston E."/>
            <person name="Hung C.-Y."/>
            <person name="McMahan C."/>
            <person name="White J."/>
            <person name="Sykes S."/>
            <person name="Heiman D."/>
            <person name="Young S."/>
            <person name="Zeng Q."/>
            <person name="Abouelleil A."/>
            <person name="Aftuck L."/>
            <person name="Bessette D."/>
            <person name="Brown A."/>
            <person name="FitzGerald M."/>
            <person name="Lui A."/>
            <person name="Macdonald J.P."/>
            <person name="Priest M."/>
            <person name="Orbach M.J."/>
            <person name="Galgiani J.N."/>
            <person name="Kirkland T.N."/>
            <person name="Cole G.T."/>
            <person name="Birren B.W."/>
            <person name="Henn M.R."/>
            <person name="Taylor J.W."/>
            <person name="Rounsley S.D."/>
        </authorList>
    </citation>
    <scope>NUCLEOTIDE SEQUENCE [LARGE SCALE GENOMIC DNA]</scope>
    <source>
        <strain evidence="3">RMSCC 2394</strain>
    </source>
</reference>
<accession>A0A0J6YJY4</accession>
<dbReference type="AlphaFoldDB" id="A0A0J6YJY4"/>
<proteinExistence type="predicted"/>